<dbReference type="PANTHER" id="PTHR31736:SF12">
    <property type="entry name" value="EXO-POLYGALACTURONASE, PUTATIVE-RELATED"/>
    <property type="match status" value="1"/>
</dbReference>
<keyword evidence="8" id="KW-0119">Carbohydrate metabolism</keyword>
<evidence type="ECO:0000313" key="17">
    <source>
        <dbReference type="Proteomes" id="UP001642482"/>
    </source>
</evidence>
<proteinExistence type="inferred from homology"/>
<keyword evidence="6" id="KW-1015">Disulfide bond</keyword>
<evidence type="ECO:0000256" key="6">
    <source>
        <dbReference type="ARBA" id="ARBA00023157"/>
    </source>
</evidence>
<dbReference type="EMBL" id="CAWUHD010000142">
    <property type="protein sequence ID" value="CAK7235049.1"/>
    <property type="molecule type" value="Genomic_DNA"/>
</dbReference>
<evidence type="ECO:0000256" key="8">
    <source>
        <dbReference type="ARBA" id="ARBA00023277"/>
    </source>
</evidence>
<evidence type="ECO:0000256" key="10">
    <source>
        <dbReference type="ARBA" id="ARBA00023316"/>
    </source>
</evidence>
<reference evidence="16 17" key="1">
    <citation type="submission" date="2024-01" db="EMBL/GenBank/DDBJ databases">
        <authorList>
            <person name="Allen C."/>
            <person name="Tagirdzhanova G."/>
        </authorList>
    </citation>
    <scope>NUCLEOTIDE SEQUENCE [LARGE SCALE GENOMIC DNA]</scope>
</reference>
<protein>
    <recommendedName>
        <fullName evidence="13">galacturonan 1,4-alpha-galacturonidase</fullName>
        <ecNumber evidence="13">3.2.1.67</ecNumber>
    </recommendedName>
</protein>
<name>A0ABP0CV30_9PEZI</name>
<evidence type="ECO:0000256" key="4">
    <source>
        <dbReference type="ARBA" id="ARBA00022729"/>
    </source>
</evidence>
<dbReference type="EC" id="3.2.1.67" evidence="13"/>
<evidence type="ECO:0000256" key="11">
    <source>
        <dbReference type="ARBA" id="ARBA00023326"/>
    </source>
</evidence>
<evidence type="ECO:0000256" key="12">
    <source>
        <dbReference type="ARBA" id="ARBA00037312"/>
    </source>
</evidence>
<comment type="catalytic activity">
    <reaction evidence="14">
        <text>[(1-&gt;4)-alpha-D-galacturonosyl](n) + H2O = alpha-D-galacturonate + [(1-&gt;4)-alpha-D-galacturonosyl](n-1)</text>
        <dbReference type="Rhea" id="RHEA:14117"/>
        <dbReference type="Rhea" id="RHEA-COMP:14570"/>
        <dbReference type="Rhea" id="RHEA-COMP:14572"/>
        <dbReference type="ChEBI" id="CHEBI:15377"/>
        <dbReference type="ChEBI" id="CHEBI:58658"/>
        <dbReference type="ChEBI" id="CHEBI:140523"/>
        <dbReference type="EC" id="3.2.1.67"/>
    </reaction>
</comment>
<dbReference type="SUPFAM" id="SSF51126">
    <property type="entry name" value="Pectin lyase-like"/>
    <property type="match status" value="1"/>
</dbReference>
<dbReference type="InterPro" id="IPR000743">
    <property type="entry name" value="Glyco_hydro_28"/>
</dbReference>
<evidence type="ECO:0000256" key="9">
    <source>
        <dbReference type="ARBA" id="ARBA00023295"/>
    </source>
</evidence>
<dbReference type="Pfam" id="PF00295">
    <property type="entry name" value="Glyco_hydro_28"/>
    <property type="match status" value="1"/>
</dbReference>
<dbReference type="InterPro" id="IPR012334">
    <property type="entry name" value="Pectin_lyas_fold"/>
</dbReference>
<evidence type="ECO:0000256" key="2">
    <source>
        <dbReference type="ARBA" id="ARBA00008834"/>
    </source>
</evidence>
<evidence type="ECO:0000256" key="1">
    <source>
        <dbReference type="ARBA" id="ARBA00004613"/>
    </source>
</evidence>
<dbReference type="Proteomes" id="UP001642482">
    <property type="component" value="Unassembled WGS sequence"/>
</dbReference>
<keyword evidence="4" id="KW-0732">Signal</keyword>
<comment type="similarity">
    <text evidence="2 15">Belongs to the glycosyl hydrolase 28 family.</text>
</comment>
<keyword evidence="11" id="KW-0624">Polysaccharide degradation</keyword>
<keyword evidence="10" id="KW-0961">Cell wall biogenesis/degradation</keyword>
<comment type="caution">
    <text evidence="16">The sequence shown here is derived from an EMBL/GenBank/DDBJ whole genome shotgun (WGS) entry which is preliminary data.</text>
</comment>
<dbReference type="InterPro" id="IPR011050">
    <property type="entry name" value="Pectin_lyase_fold/virulence"/>
</dbReference>
<keyword evidence="5 15" id="KW-0378">Hydrolase</keyword>
<gene>
    <name evidence="16" type="ORF">SEUCBS140593_009152</name>
</gene>
<keyword evidence="7" id="KW-0325">Glycoprotein</keyword>
<evidence type="ECO:0000256" key="5">
    <source>
        <dbReference type="ARBA" id="ARBA00022801"/>
    </source>
</evidence>
<dbReference type="Gene3D" id="2.160.20.10">
    <property type="entry name" value="Single-stranded right-handed beta-helix, Pectin lyase-like"/>
    <property type="match status" value="1"/>
</dbReference>
<evidence type="ECO:0000256" key="14">
    <source>
        <dbReference type="ARBA" id="ARBA00048766"/>
    </source>
</evidence>
<sequence length="339" mass="36415">MLPLGVGAWGLPPKSMVQPQGPESNGRICTVTPIQKLSSNHGTSVGIVDDVPQILQAFADCNDGGTVVFPEGSRYSIASRLHLVSNDVTVDWRGVWEFSTNISYWRDNGYPITFQNHKAGFILSGQRIRINGHGTGGINGNGNAWYEAEQGITQAGRPMPFVLWNVSDVVVQHFSVIQSPLWSINVMNGSSLWFDDIYVNNTAILAPRGKNWVQNTDGFDTMDANNVVLTNFVYQGELTIHGGNGVAIGSLGQYPGEDASVANVVVSDVYLNARNGDMHNSAYIKTWIGEAIAQPHGGYESSGLPNGGGFGSVTNILFANFLLDGAGNGPAIDQDILLF</sequence>
<evidence type="ECO:0000256" key="15">
    <source>
        <dbReference type="RuleBase" id="RU361169"/>
    </source>
</evidence>
<keyword evidence="3" id="KW-0964">Secreted</keyword>
<accession>A0ABP0CV30</accession>
<comment type="function">
    <text evidence="12">Specific in hydrolyzing the terminal glycosidic bond of polygalacturonic acid and oligogalacturonates.</text>
</comment>
<evidence type="ECO:0000256" key="7">
    <source>
        <dbReference type="ARBA" id="ARBA00023180"/>
    </source>
</evidence>
<organism evidence="16 17">
    <name type="scientific">Sporothrix eucalyptigena</name>
    <dbReference type="NCBI Taxonomy" id="1812306"/>
    <lineage>
        <taxon>Eukaryota</taxon>
        <taxon>Fungi</taxon>
        <taxon>Dikarya</taxon>
        <taxon>Ascomycota</taxon>
        <taxon>Pezizomycotina</taxon>
        <taxon>Sordariomycetes</taxon>
        <taxon>Sordariomycetidae</taxon>
        <taxon>Ophiostomatales</taxon>
        <taxon>Ophiostomataceae</taxon>
        <taxon>Sporothrix</taxon>
    </lineage>
</organism>
<keyword evidence="17" id="KW-1185">Reference proteome</keyword>
<evidence type="ECO:0000313" key="16">
    <source>
        <dbReference type="EMBL" id="CAK7235049.1"/>
    </source>
</evidence>
<evidence type="ECO:0000256" key="13">
    <source>
        <dbReference type="ARBA" id="ARBA00038933"/>
    </source>
</evidence>
<comment type="subcellular location">
    <subcellularLocation>
        <location evidence="1">Secreted</location>
    </subcellularLocation>
</comment>
<dbReference type="PANTHER" id="PTHR31736">
    <property type="match status" value="1"/>
</dbReference>
<keyword evidence="9 15" id="KW-0326">Glycosidase</keyword>
<evidence type="ECO:0000256" key="3">
    <source>
        <dbReference type="ARBA" id="ARBA00022525"/>
    </source>
</evidence>